<keyword evidence="3" id="KW-0808">Transferase</keyword>
<dbReference type="PANTHER" id="PTHR12526:SF630">
    <property type="entry name" value="GLYCOSYLTRANSFERASE"/>
    <property type="match status" value="1"/>
</dbReference>
<organism evidence="3 4">
    <name type="scientific">Halarchaeum nitratireducens</name>
    <dbReference type="NCBI Taxonomy" id="489913"/>
    <lineage>
        <taxon>Archaea</taxon>
        <taxon>Methanobacteriati</taxon>
        <taxon>Methanobacteriota</taxon>
        <taxon>Stenosarchaea group</taxon>
        <taxon>Halobacteria</taxon>
        <taxon>Halobacteriales</taxon>
        <taxon>Halobacteriaceae</taxon>
    </lineage>
</organism>
<evidence type="ECO:0000259" key="2">
    <source>
        <dbReference type="Pfam" id="PF13439"/>
    </source>
</evidence>
<name>A0A830GCS8_9EURY</name>
<accession>A0A830GCS8</accession>
<dbReference type="InterPro" id="IPR001296">
    <property type="entry name" value="Glyco_trans_1"/>
</dbReference>
<feature type="domain" description="Glycosyltransferase subfamily 4-like N-terminal" evidence="2">
    <location>
        <begin position="41"/>
        <end position="183"/>
    </location>
</feature>
<comment type="caution">
    <text evidence="3">The sequence shown here is derived from an EMBL/GenBank/DDBJ whole genome shotgun (WGS) entry which is preliminary data.</text>
</comment>
<dbReference type="Pfam" id="PF00534">
    <property type="entry name" value="Glycos_transf_1"/>
    <property type="match status" value="1"/>
</dbReference>
<evidence type="ECO:0000313" key="4">
    <source>
        <dbReference type="Proteomes" id="UP000608850"/>
    </source>
</evidence>
<keyword evidence="4" id="KW-1185">Reference proteome</keyword>
<dbReference type="GO" id="GO:0016757">
    <property type="term" value="F:glycosyltransferase activity"/>
    <property type="evidence" value="ECO:0007669"/>
    <property type="project" value="InterPro"/>
</dbReference>
<dbReference type="Proteomes" id="UP000608850">
    <property type="component" value="Unassembled WGS sequence"/>
</dbReference>
<dbReference type="Gene3D" id="3.40.50.2000">
    <property type="entry name" value="Glycogen Phosphorylase B"/>
    <property type="match status" value="2"/>
</dbReference>
<reference evidence="3 4" key="1">
    <citation type="journal article" date="2019" name="Int. J. Syst. Evol. Microbiol.">
        <title>The Global Catalogue of Microorganisms (GCM) 10K type strain sequencing project: providing services to taxonomists for standard genome sequencing and annotation.</title>
        <authorList>
            <consortium name="The Broad Institute Genomics Platform"/>
            <consortium name="The Broad Institute Genome Sequencing Center for Infectious Disease"/>
            <person name="Wu L."/>
            <person name="Ma J."/>
        </authorList>
    </citation>
    <scope>NUCLEOTIDE SEQUENCE [LARGE SCALE GENOMIC DNA]</scope>
    <source>
        <strain evidence="3 4">JCM 16331</strain>
    </source>
</reference>
<proteinExistence type="predicted"/>
<evidence type="ECO:0000259" key="1">
    <source>
        <dbReference type="Pfam" id="PF00534"/>
    </source>
</evidence>
<dbReference type="InterPro" id="IPR028098">
    <property type="entry name" value="Glyco_trans_4-like_N"/>
</dbReference>
<evidence type="ECO:0000313" key="3">
    <source>
        <dbReference type="EMBL" id="GGN17605.1"/>
    </source>
</evidence>
<dbReference type="SUPFAM" id="SSF53756">
    <property type="entry name" value="UDP-Glycosyltransferase/glycogen phosphorylase"/>
    <property type="match status" value="1"/>
</dbReference>
<feature type="domain" description="Glycosyl transferase family 1" evidence="1">
    <location>
        <begin position="195"/>
        <end position="330"/>
    </location>
</feature>
<protein>
    <submittedName>
        <fullName evidence="3">Glycosyl transferase family 1</fullName>
    </submittedName>
</protein>
<sequence length="361" mass="39266">MQQGFCPRLAHPSDMRVALVTDRTVHHDEERRTADDAAARLDALASLLDANGHDVTVFCARWWDGGFPSFDHDGITYRAIASTPGERWATLRLARALRGFDPDVVHVAGATPEHALGARVTSPGTPVVIGYYEPPPGSRADRWALRAADAAIVPSAFVATAVRELGVAGDALTRLPNPVEMARVRAVDPAADAGDVVYSRRLDDAANLESLLLALAEFRDREWSATVIGDGPERARYERQASDLRIADRIDFVGACELDRRLALFKGAHVYAQTATRTSFPTDLLRALACGCVGVVEYHANSAAHELVEHADRGLLATSDEALVECLREATATARASVNEAYAEYDANRFLARHVDLYRSL</sequence>
<gene>
    <name evidence="3" type="ORF">GCM10009021_18050</name>
</gene>
<dbReference type="EMBL" id="BMOQ01000005">
    <property type="protein sequence ID" value="GGN17605.1"/>
    <property type="molecule type" value="Genomic_DNA"/>
</dbReference>
<dbReference type="Pfam" id="PF13439">
    <property type="entry name" value="Glyco_transf_4"/>
    <property type="match status" value="1"/>
</dbReference>
<dbReference type="PANTHER" id="PTHR12526">
    <property type="entry name" value="GLYCOSYLTRANSFERASE"/>
    <property type="match status" value="1"/>
</dbReference>
<dbReference type="AlphaFoldDB" id="A0A830GCS8"/>